<feature type="transmembrane region" description="Helical" evidence="4">
    <location>
        <begin position="183"/>
        <end position="203"/>
    </location>
</feature>
<dbReference type="CDD" id="cd06174">
    <property type="entry name" value="MFS"/>
    <property type="match status" value="1"/>
</dbReference>
<feature type="transmembrane region" description="Helical" evidence="4">
    <location>
        <begin position="353"/>
        <end position="373"/>
    </location>
</feature>
<keyword evidence="2 4" id="KW-1133">Transmembrane helix</keyword>
<feature type="transmembrane region" description="Helical" evidence="4">
    <location>
        <begin position="102"/>
        <end position="122"/>
    </location>
</feature>
<dbReference type="GO" id="GO:0022857">
    <property type="term" value="F:transmembrane transporter activity"/>
    <property type="evidence" value="ECO:0007669"/>
    <property type="project" value="InterPro"/>
</dbReference>
<feature type="transmembrane region" description="Helical" evidence="4">
    <location>
        <begin position="12"/>
        <end position="32"/>
    </location>
</feature>
<dbReference type="InterPro" id="IPR036259">
    <property type="entry name" value="MFS_trans_sf"/>
</dbReference>
<feature type="domain" description="Major facilitator superfamily (MFS) profile" evidence="5">
    <location>
        <begin position="7"/>
        <end position="416"/>
    </location>
</feature>
<dbReference type="STRING" id="1774970.AUC70_04700"/>
<evidence type="ECO:0000313" key="6">
    <source>
        <dbReference type="EMBL" id="ODR95047.1"/>
    </source>
</evidence>
<dbReference type="EMBL" id="LPWE01000011">
    <property type="protein sequence ID" value="ODR95047.1"/>
    <property type="molecule type" value="Genomic_DNA"/>
</dbReference>
<evidence type="ECO:0000256" key="3">
    <source>
        <dbReference type="ARBA" id="ARBA00023136"/>
    </source>
</evidence>
<dbReference type="Proteomes" id="UP000094172">
    <property type="component" value="Unassembled WGS sequence"/>
</dbReference>
<gene>
    <name evidence="6" type="ORF">AUC70_04700</name>
</gene>
<protein>
    <submittedName>
        <fullName evidence="6">MFS transporter</fullName>
    </submittedName>
</protein>
<dbReference type="RefSeq" id="WP_069444346.1">
    <property type="nucleotide sequence ID" value="NZ_LPWE01000011.1"/>
</dbReference>
<feature type="transmembrane region" description="Helical" evidence="4">
    <location>
        <begin position="321"/>
        <end position="341"/>
    </location>
</feature>
<dbReference type="Pfam" id="PF07690">
    <property type="entry name" value="MFS_1"/>
    <property type="match status" value="1"/>
</dbReference>
<evidence type="ECO:0000256" key="1">
    <source>
        <dbReference type="ARBA" id="ARBA00022692"/>
    </source>
</evidence>
<organism evidence="6 7">
    <name type="scientific">Methyloceanibacter stevinii</name>
    <dbReference type="NCBI Taxonomy" id="1774970"/>
    <lineage>
        <taxon>Bacteria</taxon>
        <taxon>Pseudomonadati</taxon>
        <taxon>Pseudomonadota</taxon>
        <taxon>Alphaproteobacteria</taxon>
        <taxon>Hyphomicrobiales</taxon>
        <taxon>Hyphomicrobiaceae</taxon>
        <taxon>Methyloceanibacter</taxon>
    </lineage>
</organism>
<feature type="transmembrane region" description="Helical" evidence="4">
    <location>
        <begin position="294"/>
        <end position="315"/>
    </location>
</feature>
<sequence>MEMSSARRALSIAALVIAGESVFLLPFVFARVFRPTLLEVFDLTNLELGTAYSVYGVVAMAAYFFGGPLADKFPARVLLAIALVSTAAGGLVMMAVPSFSTLVMLYAYWGVTTVALFWAPLIRATRQWGGEDEQGRAFGFLDGGRGLLAASVGSVMVLLFAGLLPADSEAATLAEKTEALHRIILVLSGTTFAAAVLVILSLPHRDPSETAAEQPLSLKGVARVAAMPTVWLQAAIILCAYVGFKAIDDFSLYANQVVGLDEVDAARAGVFSLWIRPFAAVGAGLLADRIGASTMTVTSFMLLAFGSLILASGLIGSGMVWIFLLTVVCSSLGIFALRGLYFAIMREGKIPRAYTGAAVGLVSVIGYTPDVFMGPLMGYLLDQSPGAAGHQHVFWVVTGFALLGLVASGCFARVTSRTR</sequence>
<reference evidence="6 7" key="1">
    <citation type="journal article" date="2016" name="Environ. Microbiol.">
        <title>New Methyloceanibacter diversity from North Sea sediments includes methanotroph containing solely the soluble methane monooxygenase.</title>
        <authorList>
            <person name="Vekeman B."/>
            <person name="Kerckhof F.M."/>
            <person name="Cremers G."/>
            <person name="de Vos P."/>
            <person name="Vandamme P."/>
            <person name="Boon N."/>
            <person name="Op den Camp H.J."/>
            <person name="Heylen K."/>
        </authorList>
    </citation>
    <scope>NUCLEOTIDE SEQUENCE [LARGE SCALE GENOMIC DNA]</scope>
    <source>
        <strain evidence="6 7">R-67176</strain>
    </source>
</reference>
<feature type="transmembrane region" description="Helical" evidence="4">
    <location>
        <begin position="52"/>
        <end position="70"/>
    </location>
</feature>
<keyword evidence="3 4" id="KW-0472">Membrane</keyword>
<feature type="transmembrane region" description="Helical" evidence="4">
    <location>
        <begin position="393"/>
        <end position="414"/>
    </location>
</feature>
<dbReference type="InterPro" id="IPR011701">
    <property type="entry name" value="MFS"/>
</dbReference>
<accession>A0A1E3VNE1</accession>
<evidence type="ECO:0000313" key="7">
    <source>
        <dbReference type="Proteomes" id="UP000094172"/>
    </source>
</evidence>
<dbReference type="InterPro" id="IPR020846">
    <property type="entry name" value="MFS_dom"/>
</dbReference>
<feature type="transmembrane region" description="Helical" evidence="4">
    <location>
        <begin position="224"/>
        <end position="244"/>
    </location>
</feature>
<feature type="transmembrane region" description="Helical" evidence="4">
    <location>
        <begin position="264"/>
        <end position="287"/>
    </location>
</feature>
<keyword evidence="7" id="KW-1185">Reference proteome</keyword>
<dbReference type="PROSITE" id="PS50850">
    <property type="entry name" value="MFS"/>
    <property type="match status" value="1"/>
</dbReference>
<dbReference type="Gene3D" id="1.20.1250.20">
    <property type="entry name" value="MFS general substrate transporter like domains"/>
    <property type="match status" value="2"/>
</dbReference>
<proteinExistence type="predicted"/>
<name>A0A1E3VNE1_9HYPH</name>
<dbReference type="AlphaFoldDB" id="A0A1E3VNE1"/>
<evidence type="ECO:0000256" key="2">
    <source>
        <dbReference type="ARBA" id="ARBA00022989"/>
    </source>
</evidence>
<evidence type="ECO:0000256" key="4">
    <source>
        <dbReference type="SAM" id="Phobius"/>
    </source>
</evidence>
<evidence type="ECO:0000259" key="5">
    <source>
        <dbReference type="PROSITE" id="PS50850"/>
    </source>
</evidence>
<feature type="transmembrane region" description="Helical" evidence="4">
    <location>
        <begin position="77"/>
        <end position="96"/>
    </location>
</feature>
<dbReference type="SUPFAM" id="SSF103473">
    <property type="entry name" value="MFS general substrate transporter"/>
    <property type="match status" value="1"/>
</dbReference>
<keyword evidence="1 4" id="KW-0812">Transmembrane</keyword>
<comment type="caution">
    <text evidence="6">The sequence shown here is derived from an EMBL/GenBank/DDBJ whole genome shotgun (WGS) entry which is preliminary data.</text>
</comment>
<feature type="transmembrane region" description="Helical" evidence="4">
    <location>
        <begin position="143"/>
        <end position="163"/>
    </location>
</feature>